<dbReference type="Proteomes" id="UP000215914">
    <property type="component" value="Chromosome 17"/>
</dbReference>
<comment type="function">
    <text evidence="1">May have a structural role to stabilize the lipid body during desiccation of the seed by preventing coalescence of the oil. Probably interacts with both lipid and phospholipid moieties of lipid bodies. May also provide recognition signals for specific lipase anchorage in lipolysis during seedling growth.</text>
</comment>
<dbReference type="GO" id="GO:0050826">
    <property type="term" value="P:response to freezing"/>
    <property type="evidence" value="ECO:0000318"/>
    <property type="project" value="GO_Central"/>
</dbReference>
<dbReference type="PROSITE" id="PS00811">
    <property type="entry name" value="OLEOSINS"/>
    <property type="match status" value="1"/>
</dbReference>
<keyword evidence="12" id="KW-1185">Reference proteome</keyword>
<feature type="compositionally biased region" description="Basic and acidic residues" evidence="8">
    <location>
        <begin position="18"/>
        <end position="29"/>
    </location>
</feature>
<feature type="transmembrane region" description="Helical" evidence="9">
    <location>
        <begin position="43"/>
        <end position="72"/>
    </location>
</feature>
<evidence type="ECO:0000256" key="3">
    <source>
        <dbReference type="ARBA" id="ARBA00022677"/>
    </source>
</evidence>
<evidence type="ECO:0000256" key="5">
    <source>
        <dbReference type="ARBA" id="ARBA00022989"/>
    </source>
</evidence>
<evidence type="ECO:0000256" key="8">
    <source>
        <dbReference type="SAM" id="MobiDB-lite"/>
    </source>
</evidence>
<evidence type="ECO:0000256" key="6">
    <source>
        <dbReference type="ARBA" id="ARBA00023136"/>
    </source>
</evidence>
<dbReference type="EMBL" id="MNCJ02000332">
    <property type="protein sequence ID" value="KAF5755159.1"/>
    <property type="molecule type" value="Genomic_DNA"/>
</dbReference>
<dbReference type="Pfam" id="PF01277">
    <property type="entry name" value="Oleosin"/>
    <property type="match status" value="1"/>
</dbReference>
<dbReference type="GO" id="GO:0012511">
    <property type="term" value="C:monolayer-surrounded lipid storage body"/>
    <property type="evidence" value="ECO:0000318"/>
    <property type="project" value="GO_Central"/>
</dbReference>
<keyword evidence="6 9" id="KW-0472">Membrane</keyword>
<dbReference type="GO" id="GO:0016020">
    <property type="term" value="C:membrane"/>
    <property type="evidence" value="ECO:0007669"/>
    <property type="project" value="UniProtKB-SubCell"/>
</dbReference>
<evidence type="ECO:0000313" key="10">
    <source>
        <dbReference type="EMBL" id="KAF5755159.1"/>
    </source>
</evidence>
<dbReference type="EMBL" id="CM007906">
    <property type="protein sequence ID" value="OTF86231.1"/>
    <property type="molecule type" value="Genomic_DNA"/>
</dbReference>
<dbReference type="GO" id="GO:0010344">
    <property type="term" value="P:seed oilbody biogenesis"/>
    <property type="evidence" value="ECO:0000318"/>
    <property type="project" value="GO_Central"/>
</dbReference>
<keyword evidence="5 9" id="KW-1133">Transmembrane helix</keyword>
<name>A0A251RPT8_HELAN</name>
<sequence length="182" mass="19505">MATTTYDRHHVTTTQPQYRHDQHTGDRLTHPQHQQQGPSTGKIMVIMALLPITGILFGLAGITLVGTVIGLALATPLFVIFSPVIVPAMIAIGLAVTGFLTSGTFGLTGLSSLSYLFNMVRRSTMSVPDQMDYVKGKLQDVGEYTGQKTKDLGQKIQHTAHEMGDQGQGQGGGKEGRKEGGK</sequence>
<keyword evidence="4 9" id="KW-0812">Transmembrane</keyword>
<feature type="compositionally biased region" description="Basic and acidic residues" evidence="8">
    <location>
        <begin position="1"/>
        <end position="10"/>
    </location>
</feature>
<feature type="region of interest" description="Disordered" evidence="8">
    <location>
        <begin position="150"/>
        <end position="182"/>
    </location>
</feature>
<evidence type="ECO:0000256" key="1">
    <source>
        <dbReference type="ARBA" id="ARBA00002582"/>
    </source>
</evidence>
<dbReference type="PANTHER" id="PTHR33203">
    <property type="entry name" value="OLEOSIN"/>
    <property type="match status" value="1"/>
</dbReference>
<evidence type="ECO:0000313" key="11">
    <source>
        <dbReference type="EMBL" id="OTF86231.1"/>
    </source>
</evidence>
<evidence type="ECO:0000256" key="9">
    <source>
        <dbReference type="SAM" id="Phobius"/>
    </source>
</evidence>
<dbReference type="FunCoup" id="A0A251RPT8">
    <property type="interactions" value="588"/>
</dbReference>
<evidence type="ECO:0000313" key="12">
    <source>
        <dbReference type="Proteomes" id="UP000215914"/>
    </source>
</evidence>
<reference evidence="11" key="2">
    <citation type="submission" date="2017-02" db="EMBL/GenBank/DDBJ databases">
        <title>Sunflower complete genome.</title>
        <authorList>
            <person name="Langlade N."/>
            <person name="Munos S."/>
        </authorList>
    </citation>
    <scope>NUCLEOTIDE SEQUENCE [LARGE SCALE GENOMIC DNA]</scope>
    <source>
        <tissue evidence="11">Leaves</tissue>
    </source>
</reference>
<feature type="transmembrane region" description="Helical" evidence="9">
    <location>
        <begin position="84"/>
        <end position="117"/>
    </location>
</feature>
<evidence type="ECO:0000256" key="7">
    <source>
        <dbReference type="RuleBase" id="RU000540"/>
    </source>
</evidence>
<dbReference type="AlphaFoldDB" id="A0A251RPT8"/>
<accession>A0A251RPT8</accession>
<dbReference type="OrthoDB" id="1929188at2759"/>
<dbReference type="InterPro" id="IPR000136">
    <property type="entry name" value="Oleosin"/>
</dbReference>
<proteinExistence type="inferred from homology"/>
<dbReference type="Gramene" id="mRNA:HanXRQr2_Chr17g0799491">
    <property type="protein sequence ID" value="CDS:HanXRQr2_Chr17g0799491.1"/>
    <property type="gene ID" value="HanXRQr2_Chr17g0799491"/>
</dbReference>
<reference evidence="10" key="3">
    <citation type="submission" date="2020-06" db="EMBL/GenBank/DDBJ databases">
        <title>Helianthus annuus Genome sequencing and assembly Release 2.</title>
        <authorList>
            <person name="Gouzy J."/>
            <person name="Langlade N."/>
            <person name="Munos S."/>
        </authorList>
    </citation>
    <scope>NUCLEOTIDE SEQUENCE</scope>
    <source>
        <tissue evidence="10">Leaves</tissue>
    </source>
</reference>
<dbReference type="InParanoid" id="A0A251RPT8"/>
<evidence type="ECO:0000256" key="2">
    <source>
        <dbReference type="ARBA" id="ARBA00010858"/>
    </source>
</evidence>
<comment type="subcellular location">
    <subcellularLocation>
        <location evidence="7">Lipid droplet</location>
    </subcellularLocation>
    <subcellularLocation>
        <location evidence="7">Membrane</location>
        <topology evidence="7">Multi-pass membrane protein</topology>
    </subcellularLocation>
</comment>
<reference evidence="10 12" key="1">
    <citation type="journal article" date="2017" name="Nature">
        <title>The sunflower genome provides insights into oil metabolism, flowering and Asterid evolution.</title>
        <authorList>
            <person name="Badouin H."/>
            <person name="Gouzy J."/>
            <person name="Grassa C.J."/>
            <person name="Murat F."/>
            <person name="Staton S.E."/>
            <person name="Cottret L."/>
            <person name="Lelandais-Briere C."/>
            <person name="Owens G.L."/>
            <person name="Carrere S."/>
            <person name="Mayjonade B."/>
            <person name="Legrand L."/>
            <person name="Gill N."/>
            <person name="Kane N.C."/>
            <person name="Bowers J.E."/>
            <person name="Hubner S."/>
            <person name="Bellec A."/>
            <person name="Berard A."/>
            <person name="Berges H."/>
            <person name="Blanchet N."/>
            <person name="Boniface M.C."/>
            <person name="Brunel D."/>
            <person name="Catrice O."/>
            <person name="Chaidir N."/>
            <person name="Claudel C."/>
            <person name="Donnadieu C."/>
            <person name="Faraut T."/>
            <person name="Fievet G."/>
            <person name="Helmstetter N."/>
            <person name="King M."/>
            <person name="Knapp S.J."/>
            <person name="Lai Z."/>
            <person name="Le Paslier M.C."/>
            <person name="Lippi Y."/>
            <person name="Lorenzon L."/>
            <person name="Mandel J.R."/>
            <person name="Marage G."/>
            <person name="Marchand G."/>
            <person name="Marquand E."/>
            <person name="Bret-Mestries E."/>
            <person name="Morien E."/>
            <person name="Nambeesan S."/>
            <person name="Nguyen T."/>
            <person name="Pegot-Espagnet P."/>
            <person name="Pouilly N."/>
            <person name="Raftis F."/>
            <person name="Sallet E."/>
            <person name="Schiex T."/>
            <person name="Thomas J."/>
            <person name="Vandecasteele C."/>
            <person name="Vares D."/>
            <person name="Vear F."/>
            <person name="Vautrin S."/>
            <person name="Crespi M."/>
            <person name="Mangin B."/>
            <person name="Burke J.M."/>
            <person name="Salse J."/>
            <person name="Munos S."/>
            <person name="Vincourt P."/>
            <person name="Rieseberg L.H."/>
            <person name="Langlade N.B."/>
        </authorList>
    </citation>
    <scope>NUCLEOTIDE SEQUENCE [LARGE SCALE GENOMIC DNA]</scope>
    <source>
        <strain evidence="12">cv. SF193</strain>
        <tissue evidence="10">Leaves</tissue>
    </source>
</reference>
<dbReference type="PANTHER" id="PTHR33203:SF44">
    <property type="entry name" value="OLEOSIN 20.3 KDA"/>
    <property type="match status" value="1"/>
</dbReference>
<evidence type="ECO:0000256" key="4">
    <source>
        <dbReference type="ARBA" id="ARBA00022692"/>
    </source>
</evidence>
<comment type="similarity">
    <text evidence="2 7">Belongs to the oleosin family.</text>
</comment>
<gene>
    <name evidence="11" type="ORF">HannXRQ_Chr17g0548541</name>
    <name evidence="10" type="ORF">HanXRQr2_Chr17g0799491</name>
</gene>
<protein>
    <recommendedName>
        <fullName evidence="7">Oleosin</fullName>
    </recommendedName>
</protein>
<organism evidence="11 12">
    <name type="scientific">Helianthus annuus</name>
    <name type="common">Common sunflower</name>
    <dbReference type="NCBI Taxonomy" id="4232"/>
    <lineage>
        <taxon>Eukaryota</taxon>
        <taxon>Viridiplantae</taxon>
        <taxon>Streptophyta</taxon>
        <taxon>Embryophyta</taxon>
        <taxon>Tracheophyta</taxon>
        <taxon>Spermatophyta</taxon>
        <taxon>Magnoliopsida</taxon>
        <taxon>eudicotyledons</taxon>
        <taxon>Gunneridae</taxon>
        <taxon>Pentapetalae</taxon>
        <taxon>asterids</taxon>
        <taxon>campanulids</taxon>
        <taxon>Asterales</taxon>
        <taxon>Asteraceae</taxon>
        <taxon>Asteroideae</taxon>
        <taxon>Heliantheae alliance</taxon>
        <taxon>Heliantheae</taxon>
        <taxon>Helianthus</taxon>
    </lineage>
</organism>
<dbReference type="STRING" id="4232.A0A251RPT8"/>
<feature type="compositionally biased region" description="Basic and acidic residues" evidence="8">
    <location>
        <begin position="150"/>
        <end position="164"/>
    </location>
</feature>
<keyword evidence="3 7" id="KW-0551">Lipid droplet</keyword>
<dbReference type="OMA" id="GADYKSR"/>
<feature type="region of interest" description="Disordered" evidence="8">
    <location>
        <begin position="1"/>
        <end position="38"/>
    </location>
</feature>
<dbReference type="GO" id="GO:0019915">
    <property type="term" value="P:lipid storage"/>
    <property type="evidence" value="ECO:0000318"/>
    <property type="project" value="GO_Central"/>
</dbReference>